<evidence type="ECO:0000313" key="2">
    <source>
        <dbReference type="Proteomes" id="UP000094256"/>
    </source>
</evidence>
<keyword evidence="2" id="KW-1185">Reference proteome</keyword>
<dbReference type="EMBL" id="CP014168">
    <property type="protein sequence ID" value="AOH85035.1"/>
    <property type="molecule type" value="Genomic_DNA"/>
</dbReference>
<sequence length="86" mass="9257">MATPTAQRRGTAAFTVAASADPQLLCRMLGFIARLGRVPDGAEAVRRGDDMRVSIRLDDIETGHAELLAENIRAMIHVAAVRLVVC</sequence>
<proteinExistence type="predicted"/>
<gene>
    <name evidence="1" type="ORF">AWL63_14805</name>
</gene>
<name>A0A1B3ZC88_9SPHN</name>
<dbReference type="Proteomes" id="UP000094256">
    <property type="component" value="Chromosome"/>
</dbReference>
<evidence type="ECO:0000313" key="1">
    <source>
        <dbReference type="EMBL" id="AOH85035.1"/>
    </source>
</evidence>
<dbReference type="OrthoDB" id="221688at204457"/>
<dbReference type="KEGG" id="span:AWL63_14805"/>
<dbReference type="STRING" id="1560345.AWL63_14805"/>
<dbReference type="AlphaFoldDB" id="A0A1B3ZC88"/>
<accession>A0A1B3ZC88</accession>
<evidence type="ECO:0008006" key="3">
    <source>
        <dbReference type="Google" id="ProtNLM"/>
    </source>
</evidence>
<organism evidence="1 2">
    <name type="scientific">Sphingomonas panacis</name>
    <dbReference type="NCBI Taxonomy" id="1560345"/>
    <lineage>
        <taxon>Bacteria</taxon>
        <taxon>Pseudomonadati</taxon>
        <taxon>Pseudomonadota</taxon>
        <taxon>Alphaproteobacteria</taxon>
        <taxon>Sphingomonadales</taxon>
        <taxon>Sphingomonadaceae</taxon>
        <taxon>Sphingomonas</taxon>
    </lineage>
</organism>
<reference evidence="1 2" key="1">
    <citation type="submission" date="2016-01" db="EMBL/GenBank/DDBJ databases">
        <title>Complete genome and mega plasmid sequence of Sphingomonas panacis DCY99 elicits systemic resistance in rice to Xanthomonas oryzae.</title>
        <authorList>
            <person name="Kim Y.J."/>
            <person name="Yang D.C."/>
            <person name="Sing P."/>
        </authorList>
    </citation>
    <scope>NUCLEOTIDE SEQUENCE [LARGE SCALE GENOMIC DNA]</scope>
    <source>
        <strain evidence="1 2">DCY99</strain>
    </source>
</reference>
<protein>
    <recommendedName>
        <fullName evidence="3">ACT domain-containing protein</fullName>
    </recommendedName>
</protein>
<dbReference type="RefSeq" id="WP_069205584.1">
    <property type="nucleotide sequence ID" value="NZ_CP014168.1"/>
</dbReference>